<feature type="transmembrane region" description="Helical" evidence="6">
    <location>
        <begin position="294"/>
        <end position="321"/>
    </location>
</feature>
<feature type="domain" description="ABC3 transporter permease C-terminal" evidence="7">
    <location>
        <begin position="299"/>
        <end position="414"/>
    </location>
</feature>
<keyword evidence="3 6" id="KW-0812">Transmembrane</keyword>
<evidence type="ECO:0000259" key="7">
    <source>
        <dbReference type="Pfam" id="PF02687"/>
    </source>
</evidence>
<dbReference type="GO" id="GO:0022857">
    <property type="term" value="F:transmembrane transporter activity"/>
    <property type="evidence" value="ECO:0007669"/>
    <property type="project" value="TreeGrafter"/>
</dbReference>
<dbReference type="EMBL" id="DRSQ01000010">
    <property type="protein sequence ID" value="HHE31135.1"/>
    <property type="molecule type" value="Genomic_DNA"/>
</dbReference>
<sequence>MNDRVRQLRYETTESLNIAVYQIRANKIRSFLTALGVIIGIVAITMMGTAINGIDIGFNRSLAMLGYDVVYVQKGSWSTMGQWWRYRNRPDIETRYADEINRIIEDDPNSELAVAVPQMSTIQASARYRDREILQIFALGTNQDYPLTASGDLSAGRFFTAQESAAGDPVCVIGDDIATGLFPDGRVVGKSIRLRNHNVRVVGVFKKQGKFLGLFSFDNQLIMPLRAFTKVYGKTSMVTIRVKVKDEKRIPEAKDELTGLMRRIRRLPPARDNDFGINEQRAFKSQLDPIRNGIAAAGIFITGMSLFVGAIGIMNITFVSVKERTREIGLRKALGARRRTILLQFLIESVMICLIGGFIGLATALSITILIQNLLPSFPVSFSPVLVVTSLVISVATGIISGLAPAITASKLDPADSLRYE</sequence>
<proteinExistence type="predicted"/>
<comment type="subcellular location">
    <subcellularLocation>
        <location evidence="1">Cell membrane</location>
        <topology evidence="1">Multi-pass membrane protein</topology>
    </subcellularLocation>
</comment>
<evidence type="ECO:0000256" key="5">
    <source>
        <dbReference type="ARBA" id="ARBA00023136"/>
    </source>
</evidence>
<gene>
    <name evidence="9" type="ORF">ENL07_00475</name>
</gene>
<dbReference type="Proteomes" id="UP000886058">
    <property type="component" value="Unassembled WGS sequence"/>
</dbReference>
<feature type="domain" description="MacB-like periplasmic core" evidence="8">
    <location>
        <begin position="30"/>
        <end position="259"/>
    </location>
</feature>
<evidence type="ECO:0000256" key="1">
    <source>
        <dbReference type="ARBA" id="ARBA00004651"/>
    </source>
</evidence>
<protein>
    <submittedName>
        <fullName evidence="9">FtsX-like permease family protein</fullName>
    </submittedName>
</protein>
<dbReference type="AlphaFoldDB" id="A0A7C5DH22"/>
<feature type="transmembrane region" description="Helical" evidence="6">
    <location>
        <begin position="383"/>
        <end position="404"/>
    </location>
</feature>
<keyword evidence="2" id="KW-1003">Cell membrane</keyword>
<dbReference type="Pfam" id="PF12704">
    <property type="entry name" value="MacB_PCD"/>
    <property type="match status" value="1"/>
</dbReference>
<feature type="transmembrane region" description="Helical" evidence="6">
    <location>
        <begin position="31"/>
        <end position="51"/>
    </location>
</feature>
<feature type="transmembrane region" description="Helical" evidence="6">
    <location>
        <begin position="342"/>
        <end position="371"/>
    </location>
</feature>
<dbReference type="PANTHER" id="PTHR30572:SF15">
    <property type="entry name" value="ABC TRANSPORTER PERMEASE"/>
    <property type="match status" value="1"/>
</dbReference>
<accession>A0A7C5DH22</accession>
<keyword evidence="4 6" id="KW-1133">Transmembrane helix</keyword>
<evidence type="ECO:0000313" key="9">
    <source>
        <dbReference type="EMBL" id="HHE31135.1"/>
    </source>
</evidence>
<evidence type="ECO:0000256" key="2">
    <source>
        <dbReference type="ARBA" id="ARBA00022475"/>
    </source>
</evidence>
<evidence type="ECO:0000256" key="3">
    <source>
        <dbReference type="ARBA" id="ARBA00022692"/>
    </source>
</evidence>
<dbReference type="InterPro" id="IPR003838">
    <property type="entry name" value="ABC3_permease_C"/>
</dbReference>
<dbReference type="InterPro" id="IPR025857">
    <property type="entry name" value="MacB_PCD"/>
</dbReference>
<dbReference type="Pfam" id="PF02687">
    <property type="entry name" value="FtsX"/>
    <property type="match status" value="1"/>
</dbReference>
<evidence type="ECO:0000256" key="4">
    <source>
        <dbReference type="ARBA" id="ARBA00022989"/>
    </source>
</evidence>
<organism evidence="9">
    <name type="scientific">Chlorobaculum parvum</name>
    <dbReference type="NCBI Taxonomy" id="274539"/>
    <lineage>
        <taxon>Bacteria</taxon>
        <taxon>Pseudomonadati</taxon>
        <taxon>Chlorobiota</taxon>
        <taxon>Chlorobiia</taxon>
        <taxon>Chlorobiales</taxon>
        <taxon>Chlorobiaceae</taxon>
        <taxon>Chlorobaculum</taxon>
    </lineage>
</organism>
<evidence type="ECO:0000256" key="6">
    <source>
        <dbReference type="SAM" id="Phobius"/>
    </source>
</evidence>
<dbReference type="PANTHER" id="PTHR30572">
    <property type="entry name" value="MEMBRANE COMPONENT OF TRANSPORTER-RELATED"/>
    <property type="match status" value="1"/>
</dbReference>
<keyword evidence="5 6" id="KW-0472">Membrane</keyword>
<reference evidence="9" key="1">
    <citation type="journal article" date="2020" name="mSystems">
        <title>Genome- and Community-Level Interaction Insights into Carbon Utilization and Element Cycling Functions of Hydrothermarchaeota in Hydrothermal Sediment.</title>
        <authorList>
            <person name="Zhou Z."/>
            <person name="Liu Y."/>
            <person name="Xu W."/>
            <person name="Pan J."/>
            <person name="Luo Z.H."/>
            <person name="Li M."/>
        </authorList>
    </citation>
    <scope>NUCLEOTIDE SEQUENCE [LARGE SCALE GENOMIC DNA]</scope>
    <source>
        <strain evidence="9">HyVt-633</strain>
    </source>
</reference>
<name>A0A7C5DH22_9CHLB</name>
<comment type="caution">
    <text evidence="9">The sequence shown here is derived from an EMBL/GenBank/DDBJ whole genome shotgun (WGS) entry which is preliminary data.</text>
</comment>
<dbReference type="GO" id="GO:0005886">
    <property type="term" value="C:plasma membrane"/>
    <property type="evidence" value="ECO:0007669"/>
    <property type="project" value="UniProtKB-SubCell"/>
</dbReference>
<evidence type="ECO:0000259" key="8">
    <source>
        <dbReference type="Pfam" id="PF12704"/>
    </source>
</evidence>
<dbReference type="InterPro" id="IPR050250">
    <property type="entry name" value="Macrolide_Exporter_MacB"/>
</dbReference>